<sequence length="86" mass="9322">MSIATQTSPFAQVPITVLSTVMFAKGDEVKAKSSMLPFWMTVNSVNERNGYCRCNFGNSGNYAGNFHQSELNFHGGKQLDQATAAA</sequence>
<dbReference type="EMBL" id="LN713926">
    <property type="protein sequence ID" value="CEK42265.1"/>
    <property type="molecule type" value="Genomic_DNA"/>
</dbReference>
<proteinExistence type="predicted"/>
<protein>
    <submittedName>
        <fullName evidence="1">Uncharacterized protein</fullName>
    </submittedName>
</protein>
<gene>
    <name evidence="1" type="ORF">PQBR57_0312</name>
</gene>
<dbReference type="RefSeq" id="WP_192963431.1">
    <property type="nucleotide sequence ID" value="NZ_LN713926.1"/>
</dbReference>
<dbReference type="AlphaFoldDB" id="A0A0G4E4V6"/>
<organism evidence="1">
    <name type="scientific">Pseudomonas fluorescens (strain SBW25)</name>
    <dbReference type="NCBI Taxonomy" id="216595"/>
    <lineage>
        <taxon>Bacteria</taxon>
        <taxon>Pseudomonadati</taxon>
        <taxon>Pseudomonadota</taxon>
        <taxon>Gammaproteobacteria</taxon>
        <taxon>Pseudomonadales</taxon>
        <taxon>Pseudomonadaceae</taxon>
        <taxon>Pseudomonas</taxon>
    </lineage>
</organism>
<reference evidence="1" key="2">
    <citation type="submission" date="2015-06" db="EMBL/GenBank/DDBJ databases">
        <title>Environmentally co-occuring mercury resistance plasmids are genetically and phenotypically diverse and confer variable context-dependent fitness effects.</title>
        <authorList>
            <person name="Hall J.P.J."/>
            <person name="Harrison E."/>
            <person name="Lilley A.K."/>
            <person name="Paterson S."/>
            <person name="Spiers A.J."/>
            <person name="Brockhurst M.A."/>
        </authorList>
    </citation>
    <scope>NUCLEOTIDE SEQUENCE [LARGE SCALE GENOMIC DNA]</scope>
    <source>
        <strain evidence="1">SBW25</strain>
        <plasmid evidence="1">pQBR57</plasmid>
    </source>
</reference>
<accession>A0A0G4E4V6</accession>
<name>A0A0G4E4V6_PSEFS</name>
<geneLocation type="plasmid" evidence="1">
    <name>pQBR57</name>
</geneLocation>
<evidence type="ECO:0000313" key="1">
    <source>
        <dbReference type="EMBL" id="CEK42265.1"/>
    </source>
</evidence>
<reference evidence="1" key="1">
    <citation type="submission" date="2014-12" db="EMBL/GenBank/DDBJ databases">
        <authorList>
            <person name="Hall J."/>
        </authorList>
    </citation>
    <scope>NUCLEOTIDE SEQUENCE [LARGE SCALE GENOMIC DNA]</scope>
    <source>
        <strain evidence="1">SBW25</strain>
        <plasmid evidence="1">pQBR57</plasmid>
    </source>
</reference>
<keyword evidence="1" id="KW-0614">Plasmid</keyword>